<dbReference type="InterPro" id="IPR009597">
    <property type="entry name" value="DUF1206"/>
</dbReference>
<feature type="transmembrane region" description="Helical" evidence="1">
    <location>
        <begin position="136"/>
        <end position="156"/>
    </location>
</feature>
<feature type="transmembrane region" description="Helical" evidence="1">
    <location>
        <begin position="95"/>
        <end position="116"/>
    </location>
</feature>
<organism evidence="3 4">
    <name type="scientific">Novosphingobium subterraneum</name>
    <dbReference type="NCBI Taxonomy" id="48936"/>
    <lineage>
        <taxon>Bacteria</taxon>
        <taxon>Pseudomonadati</taxon>
        <taxon>Pseudomonadota</taxon>
        <taxon>Alphaproteobacteria</taxon>
        <taxon>Sphingomonadales</taxon>
        <taxon>Sphingomonadaceae</taxon>
        <taxon>Novosphingobium</taxon>
    </lineage>
</organism>
<feature type="domain" description="DUF1206" evidence="2">
    <location>
        <begin position="95"/>
        <end position="163"/>
    </location>
</feature>
<dbReference type="Proteomes" id="UP000031338">
    <property type="component" value="Unassembled WGS sequence"/>
</dbReference>
<reference evidence="3 4" key="1">
    <citation type="submission" date="2014-10" db="EMBL/GenBank/DDBJ databases">
        <title>Draft genome sequence of Novosphingobium subterraneum DSM 12447.</title>
        <authorList>
            <person name="Gan H.M."/>
            <person name="Gan H.Y."/>
            <person name="Savka M.A."/>
        </authorList>
    </citation>
    <scope>NUCLEOTIDE SEQUENCE [LARGE SCALE GENOMIC DNA]</scope>
    <source>
        <strain evidence="3 4">DSM 12447</strain>
    </source>
</reference>
<feature type="transmembrane region" description="Helical" evidence="1">
    <location>
        <begin position="51"/>
        <end position="74"/>
    </location>
</feature>
<evidence type="ECO:0000313" key="4">
    <source>
        <dbReference type="Proteomes" id="UP000031338"/>
    </source>
</evidence>
<protein>
    <recommendedName>
        <fullName evidence="2">DUF1206 domain-containing protein</fullName>
    </recommendedName>
</protein>
<sequence>MVDKSEKVVWLARVGFAARGLVYVLLGYLALTAGKSDIDDGAGDIFRVLNAIPGGPVVLYIASAGLVGYALYRLSAALFDIERKGTSWKGRASRVGYLASAVIHLGLAWTAARIASGARGAGEDSSAQMASGVLDFPFGSTLLGIIGVAILIAAIFQARSAVTAGFMRHVSSRAPRFTCWIGRAGHAARAVVMALIGWSLLRTAWFGESEEVVSLGKGINNLRDMETGFQFVAAGLLLFGVFSIITARYRIIPDPTPPAMGLRAISI</sequence>
<evidence type="ECO:0000313" key="3">
    <source>
        <dbReference type="EMBL" id="KHS49086.1"/>
    </source>
</evidence>
<evidence type="ECO:0000256" key="1">
    <source>
        <dbReference type="SAM" id="Phobius"/>
    </source>
</evidence>
<dbReference type="AlphaFoldDB" id="A0A0B9A199"/>
<feature type="transmembrane region" description="Helical" evidence="1">
    <location>
        <begin position="228"/>
        <end position="247"/>
    </location>
</feature>
<keyword evidence="1" id="KW-0812">Transmembrane</keyword>
<accession>A0A0B9A199</accession>
<proteinExistence type="predicted"/>
<dbReference type="Pfam" id="PF06724">
    <property type="entry name" value="DUF1206"/>
    <property type="match status" value="3"/>
</dbReference>
<dbReference type="STRING" id="48936.NJ75_00519"/>
<dbReference type="RefSeq" id="WP_039331200.1">
    <property type="nucleotide sequence ID" value="NZ_JRVC01000002.1"/>
</dbReference>
<feature type="transmembrane region" description="Helical" evidence="1">
    <location>
        <begin position="12"/>
        <end position="31"/>
    </location>
</feature>
<feature type="transmembrane region" description="Helical" evidence="1">
    <location>
        <begin position="177"/>
        <end position="201"/>
    </location>
</feature>
<evidence type="ECO:0000259" key="2">
    <source>
        <dbReference type="Pfam" id="PF06724"/>
    </source>
</evidence>
<keyword evidence="1" id="KW-0472">Membrane</keyword>
<gene>
    <name evidence="3" type="ORF">NJ75_00519</name>
</gene>
<comment type="caution">
    <text evidence="3">The sequence shown here is derived from an EMBL/GenBank/DDBJ whole genome shotgun (WGS) entry which is preliminary data.</text>
</comment>
<feature type="domain" description="DUF1206" evidence="2">
    <location>
        <begin position="14"/>
        <end position="79"/>
    </location>
</feature>
<dbReference type="EMBL" id="JRVC01000002">
    <property type="protein sequence ID" value="KHS49086.1"/>
    <property type="molecule type" value="Genomic_DNA"/>
</dbReference>
<feature type="domain" description="DUF1206" evidence="2">
    <location>
        <begin position="184"/>
        <end position="250"/>
    </location>
</feature>
<dbReference type="PATRIC" id="fig|48936.3.peg.529"/>
<keyword evidence="1" id="KW-1133">Transmembrane helix</keyword>
<keyword evidence="4" id="KW-1185">Reference proteome</keyword>
<name>A0A0B9A199_9SPHN</name>